<proteinExistence type="predicted"/>
<dbReference type="AlphaFoldDB" id="A0A0C2EDZ2"/>
<gene>
    <name evidence="2" type="ORF">GFER_06815</name>
</gene>
<organism evidence="2 3">
    <name type="scientific">Geoalkalibacter ferrihydriticus DSM 17813</name>
    <dbReference type="NCBI Taxonomy" id="1121915"/>
    <lineage>
        <taxon>Bacteria</taxon>
        <taxon>Pseudomonadati</taxon>
        <taxon>Thermodesulfobacteriota</taxon>
        <taxon>Desulfuromonadia</taxon>
        <taxon>Desulfuromonadales</taxon>
        <taxon>Geoalkalibacteraceae</taxon>
        <taxon>Geoalkalibacter</taxon>
    </lineage>
</organism>
<sequence>MIVAQDMKLVFRLGGMGFSVGVSHVLEILDCGFSDLVLGDAPLPRLSLGRIAHRGWDFEVFDGRRLFDLAPREGRSRLTVLVITVGESPFGLAVDRVQGIFPGSEFALRPLPPLLAAQEPFPLYQTLDVWRGEPLVVCDVARMMPVRGGL</sequence>
<dbReference type="EMBL" id="JWJD01000002">
    <property type="protein sequence ID" value="KIH76818.1"/>
    <property type="molecule type" value="Genomic_DNA"/>
</dbReference>
<evidence type="ECO:0000313" key="3">
    <source>
        <dbReference type="Proteomes" id="UP000035068"/>
    </source>
</evidence>
<dbReference type="InterPro" id="IPR002545">
    <property type="entry name" value="CheW-lke_dom"/>
</dbReference>
<dbReference type="InterPro" id="IPR036061">
    <property type="entry name" value="CheW-like_dom_sf"/>
</dbReference>
<name>A0A0C2EDZ2_9BACT</name>
<dbReference type="Gene3D" id="2.40.50.180">
    <property type="entry name" value="CheA-289, Domain 4"/>
    <property type="match status" value="1"/>
</dbReference>
<dbReference type="Proteomes" id="UP000035068">
    <property type="component" value="Unassembled WGS sequence"/>
</dbReference>
<protein>
    <recommendedName>
        <fullName evidence="1">CheW-like domain-containing protein</fullName>
    </recommendedName>
</protein>
<comment type="caution">
    <text evidence="2">The sequence shown here is derived from an EMBL/GenBank/DDBJ whole genome shotgun (WGS) entry which is preliminary data.</text>
</comment>
<dbReference type="PROSITE" id="PS50851">
    <property type="entry name" value="CHEW"/>
    <property type="match status" value="1"/>
</dbReference>
<keyword evidence="3" id="KW-1185">Reference proteome</keyword>
<accession>A0A0C2EDZ2</accession>
<evidence type="ECO:0000259" key="1">
    <source>
        <dbReference type="PROSITE" id="PS50851"/>
    </source>
</evidence>
<dbReference type="RefSeq" id="WP_040097806.1">
    <property type="nucleotide sequence ID" value="NZ_JWJD01000002.1"/>
</dbReference>
<reference evidence="2 3" key="1">
    <citation type="submission" date="2014-12" db="EMBL/GenBank/DDBJ databases">
        <title>Genomes of Geoalkalibacter ferrihydriticus and Geoalkalibacter subterraneus, two haloalkaliphilic metal-reducing members of the Geobacteraceae.</title>
        <authorList>
            <person name="Badalamenti J.P."/>
            <person name="Torres C.I."/>
            <person name="Krajmalnik-Brown R."/>
            <person name="Bond D.R."/>
        </authorList>
    </citation>
    <scope>NUCLEOTIDE SEQUENCE [LARGE SCALE GENOMIC DNA]</scope>
    <source>
        <strain evidence="2 3">DSM 17813</strain>
    </source>
</reference>
<evidence type="ECO:0000313" key="2">
    <source>
        <dbReference type="EMBL" id="KIH76818.1"/>
    </source>
</evidence>
<dbReference type="Gene3D" id="2.30.30.40">
    <property type="entry name" value="SH3 Domains"/>
    <property type="match status" value="1"/>
</dbReference>
<dbReference type="SUPFAM" id="SSF50341">
    <property type="entry name" value="CheW-like"/>
    <property type="match status" value="1"/>
</dbReference>
<dbReference type="Pfam" id="PF01584">
    <property type="entry name" value="CheW"/>
    <property type="match status" value="1"/>
</dbReference>
<dbReference type="GO" id="GO:0006935">
    <property type="term" value="P:chemotaxis"/>
    <property type="evidence" value="ECO:0007669"/>
    <property type="project" value="InterPro"/>
</dbReference>
<feature type="domain" description="CheW-like" evidence="1">
    <location>
        <begin position="5"/>
        <end position="149"/>
    </location>
</feature>
<dbReference type="GO" id="GO:0007165">
    <property type="term" value="P:signal transduction"/>
    <property type="evidence" value="ECO:0007669"/>
    <property type="project" value="InterPro"/>
</dbReference>